<feature type="region of interest" description="Disordered" evidence="1">
    <location>
        <begin position="1"/>
        <end position="58"/>
    </location>
</feature>
<dbReference type="AlphaFoldDB" id="A0A540LRP5"/>
<name>A0A540LRP5_MALBA</name>
<dbReference type="EMBL" id="VIEB01000489">
    <property type="protein sequence ID" value="TQD89170.1"/>
    <property type="molecule type" value="Genomic_DNA"/>
</dbReference>
<gene>
    <name evidence="2" type="ORF">C1H46_025292</name>
</gene>
<evidence type="ECO:0000313" key="2">
    <source>
        <dbReference type="EMBL" id="TQD89170.1"/>
    </source>
</evidence>
<reference evidence="2 3" key="1">
    <citation type="journal article" date="2019" name="G3 (Bethesda)">
        <title>Sequencing of a Wild Apple (Malus baccata) Genome Unravels the Differences Between Cultivated and Wild Apple Species Regarding Disease Resistance and Cold Tolerance.</title>
        <authorList>
            <person name="Chen X."/>
        </authorList>
    </citation>
    <scope>NUCLEOTIDE SEQUENCE [LARGE SCALE GENOMIC DNA]</scope>
    <source>
        <strain evidence="3">cv. Shandingzi</strain>
        <tissue evidence="2">Leaves</tissue>
    </source>
</reference>
<evidence type="ECO:0000256" key="1">
    <source>
        <dbReference type="SAM" id="MobiDB-lite"/>
    </source>
</evidence>
<feature type="region of interest" description="Disordered" evidence="1">
    <location>
        <begin position="93"/>
        <end position="127"/>
    </location>
</feature>
<feature type="compositionally biased region" description="Acidic residues" evidence="1">
    <location>
        <begin position="8"/>
        <end position="18"/>
    </location>
</feature>
<feature type="compositionally biased region" description="Low complexity" evidence="1">
    <location>
        <begin position="47"/>
        <end position="58"/>
    </location>
</feature>
<comment type="caution">
    <text evidence="2">The sequence shown here is derived from an EMBL/GenBank/DDBJ whole genome shotgun (WGS) entry which is preliminary data.</text>
</comment>
<evidence type="ECO:0000313" key="3">
    <source>
        <dbReference type="Proteomes" id="UP000315295"/>
    </source>
</evidence>
<dbReference type="Proteomes" id="UP000315295">
    <property type="component" value="Unassembled WGS sequence"/>
</dbReference>
<dbReference type="InterPro" id="IPR040381">
    <property type="entry name" value="At4g14450-like"/>
</dbReference>
<dbReference type="PANTHER" id="PTHR33912:SF3">
    <property type="entry name" value="OS01G0939400 PROTEIN"/>
    <property type="match status" value="1"/>
</dbReference>
<dbReference type="PANTHER" id="PTHR33912">
    <property type="entry name" value="OS01G0939400 PROTEIN"/>
    <property type="match status" value="1"/>
</dbReference>
<feature type="compositionally biased region" description="Basic and acidic residues" evidence="1">
    <location>
        <begin position="19"/>
        <end position="37"/>
    </location>
</feature>
<accession>A0A540LRP5</accession>
<sequence length="203" mass="22686">MSLVDYPSSDDDVSEEEVRENKENEPQQQLPRDDSRPHTQLVVTSYQQPESSAPASAPSIQQLPDASMLLNSPVSSSNMLCGGDHSSRVAAAMAESSSRKRENAFASSVPRNKVPRGNLPHSKNVPDTVGGLLVPPQLRGRYKMFINFNGMDSPKWGKCCTHEVCDIGLFNRRDDLMEWTLFKLILDKNSVVLLYIHRVPEYL</sequence>
<dbReference type="STRING" id="106549.A0A540LRP5"/>
<proteinExistence type="predicted"/>
<protein>
    <submittedName>
        <fullName evidence="2">Uncharacterized protein</fullName>
    </submittedName>
</protein>
<keyword evidence="3" id="KW-1185">Reference proteome</keyword>
<organism evidence="2 3">
    <name type="scientific">Malus baccata</name>
    <name type="common">Siberian crab apple</name>
    <name type="synonym">Pyrus baccata</name>
    <dbReference type="NCBI Taxonomy" id="106549"/>
    <lineage>
        <taxon>Eukaryota</taxon>
        <taxon>Viridiplantae</taxon>
        <taxon>Streptophyta</taxon>
        <taxon>Embryophyta</taxon>
        <taxon>Tracheophyta</taxon>
        <taxon>Spermatophyta</taxon>
        <taxon>Magnoliopsida</taxon>
        <taxon>eudicotyledons</taxon>
        <taxon>Gunneridae</taxon>
        <taxon>Pentapetalae</taxon>
        <taxon>rosids</taxon>
        <taxon>fabids</taxon>
        <taxon>Rosales</taxon>
        <taxon>Rosaceae</taxon>
        <taxon>Amygdaloideae</taxon>
        <taxon>Maleae</taxon>
        <taxon>Malus</taxon>
    </lineage>
</organism>